<dbReference type="PANTHER" id="PTHR33452">
    <property type="entry name" value="OXIDOREDUCTASE CATD-RELATED"/>
    <property type="match status" value="1"/>
</dbReference>
<dbReference type="RefSeq" id="WP_156710664.1">
    <property type="nucleotide sequence ID" value="NZ_WPHG01000001.1"/>
</dbReference>
<evidence type="ECO:0000313" key="3">
    <source>
        <dbReference type="Proteomes" id="UP000463224"/>
    </source>
</evidence>
<feature type="transmembrane region" description="Helical" evidence="1">
    <location>
        <begin position="112"/>
        <end position="137"/>
    </location>
</feature>
<keyword evidence="1" id="KW-0472">Membrane</keyword>
<reference evidence="2 3" key="1">
    <citation type="submission" date="2019-12" db="EMBL/GenBank/DDBJ databases">
        <title>Nitratireductor arenosus sp. nov., Isolated from sea sand, Jeju island, South Korea.</title>
        <authorList>
            <person name="Kim W."/>
        </authorList>
    </citation>
    <scope>NUCLEOTIDE SEQUENCE [LARGE SCALE GENOMIC DNA]</scope>
    <source>
        <strain evidence="2 3">CAU 1489</strain>
    </source>
</reference>
<name>A0A844QCS6_9HYPH</name>
<feature type="transmembrane region" description="Helical" evidence="1">
    <location>
        <begin position="170"/>
        <end position="189"/>
    </location>
</feature>
<keyword evidence="1" id="KW-1133">Transmembrane helix</keyword>
<dbReference type="GO" id="GO:0005886">
    <property type="term" value="C:plasma membrane"/>
    <property type="evidence" value="ECO:0007669"/>
    <property type="project" value="UniProtKB-SubCell"/>
</dbReference>
<dbReference type="Proteomes" id="UP000463224">
    <property type="component" value="Unassembled WGS sequence"/>
</dbReference>
<dbReference type="EMBL" id="WPHG01000001">
    <property type="protein sequence ID" value="MVA95781.1"/>
    <property type="molecule type" value="Genomic_DNA"/>
</dbReference>
<organism evidence="2 3">
    <name type="scientific">Nitratireductor arenosus</name>
    <dbReference type="NCBI Taxonomy" id="2682096"/>
    <lineage>
        <taxon>Bacteria</taxon>
        <taxon>Pseudomonadati</taxon>
        <taxon>Pseudomonadota</taxon>
        <taxon>Alphaproteobacteria</taxon>
        <taxon>Hyphomicrobiales</taxon>
        <taxon>Phyllobacteriaceae</taxon>
        <taxon>Nitratireductor</taxon>
    </lineage>
</organism>
<protein>
    <submittedName>
        <fullName evidence="2">DoxX family membrane protein</fullName>
    </submittedName>
</protein>
<keyword evidence="1" id="KW-0812">Transmembrane</keyword>
<accession>A0A844QCS6</accession>
<evidence type="ECO:0000313" key="2">
    <source>
        <dbReference type="EMBL" id="MVA95781.1"/>
    </source>
</evidence>
<feature type="transmembrane region" description="Helical" evidence="1">
    <location>
        <begin position="34"/>
        <end position="56"/>
    </location>
</feature>
<comment type="caution">
    <text evidence="2">The sequence shown here is derived from an EMBL/GenBank/DDBJ whole genome shotgun (WGS) entry which is preliminary data.</text>
</comment>
<dbReference type="PANTHER" id="PTHR33452:SF1">
    <property type="entry name" value="INNER MEMBRANE PROTEIN YPHA-RELATED"/>
    <property type="match status" value="1"/>
</dbReference>
<sequence>MEDNSDERTSKPVWPLGAVIRLHDTFFSGLQAALAGWFTGLAARVVFASVLLLYYLNSSWGKFSDGIFGFLNPSSGAYVSILPKVMEANGYDENALAWPYDVIVYLGTWTEFVLPLLIVVGLFSRLAALGMIFFVIVQSYVDVTQHGLDAKSIGAMFDRMPDAIIWDQRLLWVFVLVVIVVHGAGRLSLDHLLARSRPK</sequence>
<proteinExistence type="predicted"/>
<dbReference type="AlphaFoldDB" id="A0A844QCS6"/>
<gene>
    <name evidence="2" type="ORF">GN330_00750</name>
</gene>
<dbReference type="InterPro" id="IPR051907">
    <property type="entry name" value="DoxX-like_oxidoreductase"/>
</dbReference>
<keyword evidence="3" id="KW-1185">Reference proteome</keyword>
<evidence type="ECO:0000256" key="1">
    <source>
        <dbReference type="SAM" id="Phobius"/>
    </source>
</evidence>